<keyword evidence="3" id="KW-1185">Reference proteome</keyword>
<keyword evidence="1" id="KW-0732">Signal</keyword>
<protein>
    <submittedName>
        <fullName evidence="2">Uncharacterized protein</fullName>
    </submittedName>
</protein>
<feature type="chain" id="PRO_5043808121" evidence="1">
    <location>
        <begin position="20"/>
        <end position="124"/>
    </location>
</feature>
<dbReference type="Proteomes" id="UP001497497">
    <property type="component" value="Unassembled WGS sequence"/>
</dbReference>
<evidence type="ECO:0000313" key="3">
    <source>
        <dbReference type="Proteomes" id="UP001497497"/>
    </source>
</evidence>
<organism evidence="2 3">
    <name type="scientific">Lymnaea stagnalis</name>
    <name type="common">Great pond snail</name>
    <name type="synonym">Helix stagnalis</name>
    <dbReference type="NCBI Taxonomy" id="6523"/>
    <lineage>
        <taxon>Eukaryota</taxon>
        <taxon>Metazoa</taxon>
        <taxon>Spiralia</taxon>
        <taxon>Lophotrochozoa</taxon>
        <taxon>Mollusca</taxon>
        <taxon>Gastropoda</taxon>
        <taxon>Heterobranchia</taxon>
        <taxon>Euthyneura</taxon>
        <taxon>Panpulmonata</taxon>
        <taxon>Hygrophila</taxon>
        <taxon>Lymnaeoidea</taxon>
        <taxon>Lymnaeidae</taxon>
        <taxon>Lymnaea</taxon>
    </lineage>
</organism>
<comment type="caution">
    <text evidence="2">The sequence shown here is derived from an EMBL/GenBank/DDBJ whole genome shotgun (WGS) entry which is preliminary data.</text>
</comment>
<sequence length="124" mass="13585">MNCSIVFFLVTLTFNSSCGQTDPTTPPETADCGGTLEQCQDDYGASPQKRKDLLALRQCVTDAPCDDSEDDTAEKERLLFVVNSNRFHWIPADDPGESKAAQTLCTSTLPIVIALLTMFKVTFT</sequence>
<dbReference type="EMBL" id="CAXITT010000165">
    <property type="protein sequence ID" value="CAL1534233.1"/>
    <property type="molecule type" value="Genomic_DNA"/>
</dbReference>
<name>A0AAV2HLE7_LYMST</name>
<feature type="signal peptide" evidence="1">
    <location>
        <begin position="1"/>
        <end position="19"/>
    </location>
</feature>
<proteinExistence type="predicted"/>
<gene>
    <name evidence="2" type="ORF">GSLYS_00008193001</name>
</gene>
<evidence type="ECO:0000256" key="1">
    <source>
        <dbReference type="SAM" id="SignalP"/>
    </source>
</evidence>
<reference evidence="2 3" key="1">
    <citation type="submission" date="2024-04" db="EMBL/GenBank/DDBJ databases">
        <authorList>
            <consortium name="Genoscope - CEA"/>
            <person name="William W."/>
        </authorList>
    </citation>
    <scope>NUCLEOTIDE SEQUENCE [LARGE SCALE GENOMIC DNA]</scope>
</reference>
<accession>A0AAV2HLE7</accession>
<dbReference type="AlphaFoldDB" id="A0AAV2HLE7"/>
<evidence type="ECO:0000313" key="2">
    <source>
        <dbReference type="EMBL" id="CAL1534233.1"/>
    </source>
</evidence>